<evidence type="ECO:0000259" key="5">
    <source>
        <dbReference type="Pfam" id="PF00685"/>
    </source>
</evidence>
<keyword evidence="4" id="KW-0175">Coiled coil</keyword>
<accession>A0AAD9WKC7</accession>
<dbReference type="Pfam" id="PF00685">
    <property type="entry name" value="Sulfotransfer_1"/>
    <property type="match status" value="1"/>
</dbReference>
<dbReference type="SUPFAM" id="SSF52540">
    <property type="entry name" value="P-loop containing nucleoside triphosphate hydrolases"/>
    <property type="match status" value="1"/>
</dbReference>
<evidence type="ECO:0000313" key="6">
    <source>
        <dbReference type="EMBL" id="KAK2634336.1"/>
    </source>
</evidence>
<dbReference type="InterPro" id="IPR000863">
    <property type="entry name" value="Sulfotransferase_dom"/>
</dbReference>
<dbReference type="InterPro" id="IPR027417">
    <property type="entry name" value="P-loop_NTPase"/>
</dbReference>
<dbReference type="EMBL" id="JANJYI010000009">
    <property type="protein sequence ID" value="KAK2634336.1"/>
    <property type="molecule type" value="Genomic_DNA"/>
</dbReference>
<evidence type="ECO:0000256" key="3">
    <source>
        <dbReference type="RuleBase" id="RU361155"/>
    </source>
</evidence>
<feature type="domain" description="Sulfotransferase" evidence="5">
    <location>
        <begin position="78"/>
        <end position="342"/>
    </location>
</feature>
<dbReference type="AlphaFoldDB" id="A0AAD9WKC7"/>
<keyword evidence="2 3" id="KW-0808">Transferase</keyword>
<evidence type="ECO:0000256" key="4">
    <source>
        <dbReference type="SAM" id="Coils"/>
    </source>
</evidence>
<dbReference type="Proteomes" id="UP001280121">
    <property type="component" value="Unassembled WGS sequence"/>
</dbReference>
<dbReference type="PANTHER" id="PTHR11783">
    <property type="entry name" value="SULFOTRANSFERASE SULT"/>
    <property type="match status" value="1"/>
</dbReference>
<dbReference type="EC" id="2.8.2.-" evidence="3"/>
<organism evidence="6 7">
    <name type="scientific">Dipteronia dyeriana</name>
    <dbReference type="NCBI Taxonomy" id="168575"/>
    <lineage>
        <taxon>Eukaryota</taxon>
        <taxon>Viridiplantae</taxon>
        <taxon>Streptophyta</taxon>
        <taxon>Embryophyta</taxon>
        <taxon>Tracheophyta</taxon>
        <taxon>Spermatophyta</taxon>
        <taxon>Magnoliopsida</taxon>
        <taxon>eudicotyledons</taxon>
        <taxon>Gunneridae</taxon>
        <taxon>Pentapetalae</taxon>
        <taxon>rosids</taxon>
        <taxon>malvids</taxon>
        <taxon>Sapindales</taxon>
        <taxon>Sapindaceae</taxon>
        <taxon>Hippocastanoideae</taxon>
        <taxon>Acereae</taxon>
        <taxon>Dipteronia</taxon>
    </lineage>
</organism>
<name>A0AAD9WKC7_9ROSI</name>
<proteinExistence type="inferred from homology"/>
<evidence type="ECO:0000256" key="1">
    <source>
        <dbReference type="ARBA" id="ARBA00005771"/>
    </source>
</evidence>
<comment type="similarity">
    <text evidence="1 3">Belongs to the sulfotransferase 1 family.</text>
</comment>
<evidence type="ECO:0000313" key="7">
    <source>
        <dbReference type="Proteomes" id="UP001280121"/>
    </source>
</evidence>
<keyword evidence="7" id="KW-1185">Reference proteome</keyword>
<protein>
    <recommendedName>
        <fullName evidence="3">Sulfotransferase</fullName>
        <ecNumber evidence="3">2.8.2.-</ecNumber>
    </recommendedName>
</protein>
<sequence length="348" mass="40377">MPISTTATPTTTTEVAMAAAEEEEEEEEVEELKELLVTLPKEKGWRTRFIYKFQGFWSQPKQIKSILSFQKHFKTTESDVVLATIPKSGTTWLKALAFAIVNRKRYSNTQNHPLLTSNPHDLIPFIEYEIYANNQVPDLSNFAQPRIFATHIPYHALEESMKKSDTTKIVYLCRNPFDTFISSWIFLKKLRPESLPQFSFEEAFEMYCDGLIGCGPFWEHMLGYYNESLKRPQHVLFLKYEDMKDDIVSNLRVLGGFLGFPFSLEEERERVIEEIANLCSFDKLKELEVNKSGKTAMAFLNNNFENNYLFRKGQVGDWVNHFNPSMVNKLSQLLEDKFQGSGLSFKLH</sequence>
<gene>
    <name evidence="6" type="ORF">Ddye_029128</name>
</gene>
<feature type="coiled-coil region" evidence="4">
    <location>
        <begin position="15"/>
        <end position="42"/>
    </location>
</feature>
<reference evidence="6" key="1">
    <citation type="journal article" date="2023" name="Plant J.">
        <title>Genome sequences and population genomics provide insights into the demographic history, inbreeding, and mutation load of two 'living fossil' tree species of Dipteronia.</title>
        <authorList>
            <person name="Feng Y."/>
            <person name="Comes H.P."/>
            <person name="Chen J."/>
            <person name="Zhu S."/>
            <person name="Lu R."/>
            <person name="Zhang X."/>
            <person name="Li P."/>
            <person name="Qiu J."/>
            <person name="Olsen K.M."/>
            <person name="Qiu Y."/>
        </authorList>
    </citation>
    <scope>NUCLEOTIDE SEQUENCE</scope>
    <source>
        <strain evidence="6">KIB01</strain>
    </source>
</reference>
<comment type="caution">
    <text evidence="6">The sequence shown here is derived from an EMBL/GenBank/DDBJ whole genome shotgun (WGS) entry which is preliminary data.</text>
</comment>
<dbReference type="Gene3D" id="3.40.50.300">
    <property type="entry name" value="P-loop containing nucleotide triphosphate hydrolases"/>
    <property type="match status" value="1"/>
</dbReference>
<evidence type="ECO:0000256" key="2">
    <source>
        <dbReference type="ARBA" id="ARBA00022679"/>
    </source>
</evidence>
<dbReference type="GO" id="GO:0008146">
    <property type="term" value="F:sulfotransferase activity"/>
    <property type="evidence" value="ECO:0007669"/>
    <property type="project" value="InterPro"/>
</dbReference>